<dbReference type="EMBL" id="CP150951">
    <property type="protein sequence ID" value="WZC49757.1"/>
    <property type="molecule type" value="Genomic_DNA"/>
</dbReference>
<name>A0ABZ2V6X7_9RHOB</name>
<feature type="transmembrane region" description="Helical" evidence="1">
    <location>
        <begin position="208"/>
        <end position="229"/>
    </location>
</feature>
<evidence type="ECO:0000313" key="2">
    <source>
        <dbReference type="EMBL" id="WZC49757.1"/>
    </source>
</evidence>
<proteinExistence type="predicted"/>
<feature type="transmembrane region" description="Helical" evidence="1">
    <location>
        <begin position="82"/>
        <end position="105"/>
    </location>
</feature>
<feature type="transmembrane region" description="Helical" evidence="1">
    <location>
        <begin position="148"/>
        <end position="164"/>
    </location>
</feature>
<gene>
    <name evidence="2" type="ORF">AABB29_03655</name>
</gene>
<feature type="transmembrane region" description="Helical" evidence="1">
    <location>
        <begin position="170"/>
        <end position="201"/>
    </location>
</feature>
<feature type="transmembrane region" description="Helical" evidence="1">
    <location>
        <begin position="20"/>
        <end position="38"/>
    </location>
</feature>
<organism evidence="2 3">
    <name type="scientific">Yoonia phaeophyticola</name>
    <dbReference type="NCBI Taxonomy" id="3137369"/>
    <lineage>
        <taxon>Bacteria</taxon>
        <taxon>Pseudomonadati</taxon>
        <taxon>Pseudomonadota</taxon>
        <taxon>Alphaproteobacteria</taxon>
        <taxon>Rhodobacterales</taxon>
        <taxon>Paracoccaceae</taxon>
        <taxon>Yoonia</taxon>
    </lineage>
</organism>
<dbReference type="RefSeq" id="WP_341367867.1">
    <property type="nucleotide sequence ID" value="NZ_CP150951.2"/>
</dbReference>
<feature type="transmembrane region" description="Helical" evidence="1">
    <location>
        <begin position="304"/>
        <end position="322"/>
    </location>
</feature>
<keyword evidence="3" id="KW-1185">Reference proteome</keyword>
<keyword evidence="1" id="KW-0472">Membrane</keyword>
<feature type="transmembrane region" description="Helical" evidence="1">
    <location>
        <begin position="111"/>
        <end position="136"/>
    </location>
</feature>
<protein>
    <recommendedName>
        <fullName evidence="4">Glycosyltransferase RgtA/B/C/D-like domain-containing protein</fullName>
    </recommendedName>
</protein>
<evidence type="ECO:0000313" key="3">
    <source>
        <dbReference type="Proteomes" id="UP001440612"/>
    </source>
</evidence>
<feature type="transmembrane region" description="Helical" evidence="1">
    <location>
        <begin position="265"/>
        <end position="283"/>
    </location>
</feature>
<evidence type="ECO:0008006" key="4">
    <source>
        <dbReference type="Google" id="ProtNLM"/>
    </source>
</evidence>
<evidence type="ECO:0000256" key="1">
    <source>
        <dbReference type="SAM" id="Phobius"/>
    </source>
</evidence>
<keyword evidence="1" id="KW-0812">Transmembrane</keyword>
<dbReference type="Proteomes" id="UP001440612">
    <property type="component" value="Chromosome"/>
</dbReference>
<sequence>MNSDLPNPTSVPHLSPVLHKALWLGLLVILALVLLPTLSRSHVEGFTYLTETMSLLWRDVSATDPIWDISYRYFYVSRPGTIWLMAPLSALVPGAGYDLLMWIMMPAAFSGLIVLTKLWTGATWLGCTAALLFIPLMLDVQFFHNDNLAAFSFAVWGLALVTWSKRGIAIFAAGMFLAIAILCRLDQLLLLPLFFGIAVIGAPRISVAALRVGLMAAGVLAMHGLAALLDPQVVNLFYRIDVVTGADALWRRGNFSFGIKVLRDSAAAMLAFGAGLPAILYGYKILAERRRDAQSEGLLAPNHLLLLLLLIYPVLIYGVTVGKYYDPRGFMTVVPLIAPAIALAIDRHILLPISDHDPNDPEQRKLPLALMLLFLVVPGVPPIADFTAIRPESENAVPTLTGRVWYGHSWRHWQQGFERAEDEATALMDAVQETSEPAIIISTQWTLDRLLQSTMATQGYRPVPSQLDACQDYVEAWQKPGGSTLYHLRTHVPFFPNGEVYTAALFQLFGENCIRQFDPNRRFTMTTIIAATAETKREITLTPEPGGFFKVPDSALETLAADAYDTLVEGDPDIDAVAEVLLGRAHAVLNGQ</sequence>
<keyword evidence="1" id="KW-1133">Transmembrane helix</keyword>
<accession>A0ABZ2V6X7</accession>
<reference evidence="3" key="1">
    <citation type="submission" date="2024-04" db="EMBL/GenBank/DDBJ databases">
        <title>Phylogenomic analyses of a clade within the roseobacter group suggest taxonomic reassignments of species of the genera Aestuariivita, Citreicella, Loktanella, Nautella, Pelagibaca, Ruegeria, Thalassobius, Thiobacimonas and Tropicibacter, and the proposal o.</title>
        <authorList>
            <person name="Jeon C.O."/>
        </authorList>
    </citation>
    <scope>NUCLEOTIDE SEQUENCE [LARGE SCALE GENOMIC DNA]</scope>
    <source>
        <strain evidence="3">BS5-3</strain>
    </source>
</reference>